<dbReference type="Proteomes" id="UP000221020">
    <property type="component" value="Unassembled WGS sequence"/>
</dbReference>
<proteinExistence type="predicted"/>
<name>A0AA91V9B3_9BACI</name>
<evidence type="ECO:0000313" key="1">
    <source>
        <dbReference type="EMBL" id="PED80804.1"/>
    </source>
</evidence>
<accession>A0AA91V9B3</accession>
<dbReference type="AlphaFoldDB" id="A0AA91V9B3"/>
<evidence type="ECO:0000313" key="2">
    <source>
        <dbReference type="Proteomes" id="UP000221020"/>
    </source>
</evidence>
<reference evidence="1 2" key="1">
    <citation type="submission" date="2017-09" db="EMBL/GenBank/DDBJ databases">
        <title>Large-scale bioinformatics analysis of Bacillus genomes uncovers conserved roles of natural products in bacterial physiology.</title>
        <authorList>
            <consortium name="Agbiome Team Llc"/>
            <person name="Bleich R.M."/>
            <person name="Grubbs K.J."/>
            <person name="Santa Maria K.C."/>
            <person name="Allen S.E."/>
            <person name="Farag S."/>
            <person name="Shank E.A."/>
            <person name="Bowers A."/>
        </authorList>
    </citation>
    <scope>NUCLEOTIDE SEQUENCE [LARGE SCALE GENOMIC DNA]</scope>
    <source>
        <strain evidence="1 2">AFS092012</strain>
    </source>
</reference>
<gene>
    <name evidence="1" type="ORF">CON65_20720</name>
</gene>
<dbReference type="EMBL" id="NVOR01000095">
    <property type="protein sequence ID" value="PED80804.1"/>
    <property type="molecule type" value="Genomic_DNA"/>
</dbReference>
<comment type="caution">
    <text evidence="1">The sequence shown here is derived from an EMBL/GenBank/DDBJ whole genome shotgun (WGS) entry which is preliminary data.</text>
</comment>
<organism evidence="1 2">
    <name type="scientific">Bacillus pseudomycoides</name>
    <dbReference type="NCBI Taxonomy" id="64104"/>
    <lineage>
        <taxon>Bacteria</taxon>
        <taxon>Bacillati</taxon>
        <taxon>Bacillota</taxon>
        <taxon>Bacilli</taxon>
        <taxon>Bacillales</taxon>
        <taxon>Bacillaceae</taxon>
        <taxon>Bacillus</taxon>
        <taxon>Bacillus cereus group</taxon>
    </lineage>
</organism>
<sequence length="59" mass="7017">MFLKAIFGFYYIEKGFLQPIGNVMIQKNKYKSLCNSSRPTKITNRYMEKYSKSAILKRE</sequence>
<protein>
    <submittedName>
        <fullName evidence="1">Uncharacterized protein</fullName>
    </submittedName>
</protein>